<accession>A0AAV4G9P6</accession>
<name>A0AAV4G9P6_9GAST</name>
<keyword evidence="2" id="KW-1185">Reference proteome</keyword>
<organism evidence="1 2">
    <name type="scientific">Elysia marginata</name>
    <dbReference type="NCBI Taxonomy" id="1093978"/>
    <lineage>
        <taxon>Eukaryota</taxon>
        <taxon>Metazoa</taxon>
        <taxon>Spiralia</taxon>
        <taxon>Lophotrochozoa</taxon>
        <taxon>Mollusca</taxon>
        <taxon>Gastropoda</taxon>
        <taxon>Heterobranchia</taxon>
        <taxon>Euthyneura</taxon>
        <taxon>Panpulmonata</taxon>
        <taxon>Sacoglossa</taxon>
        <taxon>Placobranchoidea</taxon>
        <taxon>Plakobranchidae</taxon>
        <taxon>Elysia</taxon>
    </lineage>
</organism>
<sequence>MKQGWCWPSRESMLSISSDGLESPKPRMLSKAVARSPSASPYADVKNDLIALYLSVEGGDVRTDNALLAVVVSEAATT</sequence>
<dbReference type="EMBL" id="BMAT01001178">
    <property type="protein sequence ID" value="GFR81275.1"/>
    <property type="molecule type" value="Genomic_DNA"/>
</dbReference>
<gene>
    <name evidence="1" type="ORF">ElyMa_000600400</name>
</gene>
<evidence type="ECO:0000313" key="2">
    <source>
        <dbReference type="Proteomes" id="UP000762676"/>
    </source>
</evidence>
<proteinExistence type="predicted"/>
<evidence type="ECO:0000313" key="1">
    <source>
        <dbReference type="EMBL" id="GFR81275.1"/>
    </source>
</evidence>
<protein>
    <submittedName>
        <fullName evidence="1">Uncharacterized protein</fullName>
    </submittedName>
</protein>
<reference evidence="1 2" key="1">
    <citation type="journal article" date="2021" name="Elife">
        <title>Chloroplast acquisition without the gene transfer in kleptoplastic sea slugs, Plakobranchus ocellatus.</title>
        <authorList>
            <person name="Maeda T."/>
            <person name="Takahashi S."/>
            <person name="Yoshida T."/>
            <person name="Shimamura S."/>
            <person name="Takaki Y."/>
            <person name="Nagai Y."/>
            <person name="Toyoda A."/>
            <person name="Suzuki Y."/>
            <person name="Arimoto A."/>
            <person name="Ishii H."/>
            <person name="Satoh N."/>
            <person name="Nishiyama T."/>
            <person name="Hasebe M."/>
            <person name="Maruyama T."/>
            <person name="Minagawa J."/>
            <person name="Obokata J."/>
            <person name="Shigenobu S."/>
        </authorList>
    </citation>
    <scope>NUCLEOTIDE SEQUENCE [LARGE SCALE GENOMIC DNA]</scope>
</reference>
<dbReference type="Proteomes" id="UP000762676">
    <property type="component" value="Unassembled WGS sequence"/>
</dbReference>
<comment type="caution">
    <text evidence="1">The sequence shown here is derived from an EMBL/GenBank/DDBJ whole genome shotgun (WGS) entry which is preliminary data.</text>
</comment>
<dbReference type="AlphaFoldDB" id="A0AAV4G9P6"/>